<reference evidence="2" key="1">
    <citation type="journal article" date="2012" name="PLoS Negl. Trop. Dis.">
        <title>A systematically improved high quality genome and transcriptome of the human blood fluke Schistosoma mansoni.</title>
        <authorList>
            <person name="Protasio A.V."/>
            <person name="Tsai I.J."/>
            <person name="Babbage A."/>
            <person name="Nichol S."/>
            <person name="Hunt M."/>
            <person name="Aslett M.A."/>
            <person name="De Silva N."/>
            <person name="Velarde G.S."/>
            <person name="Anderson T.J."/>
            <person name="Clark R.C."/>
            <person name="Davidson C."/>
            <person name="Dillon G.P."/>
            <person name="Holroyd N.E."/>
            <person name="LoVerde P.T."/>
            <person name="Lloyd C."/>
            <person name="McQuillan J."/>
            <person name="Oliveira G."/>
            <person name="Otto T.D."/>
            <person name="Parker-Manuel S.J."/>
            <person name="Quail M.A."/>
            <person name="Wilson R.A."/>
            <person name="Zerlotini A."/>
            <person name="Dunne D.W."/>
            <person name="Berriman M."/>
        </authorList>
    </citation>
    <scope>NUCLEOTIDE SEQUENCE [LARGE SCALE GENOMIC DNA]</scope>
    <source>
        <strain evidence="2">Puerto Rican</strain>
    </source>
</reference>
<protein>
    <submittedName>
        <fullName evidence="3">Shippo-1-related</fullName>
    </submittedName>
</protein>
<reference evidence="3" key="2">
    <citation type="submission" date="2018-12" db="UniProtKB">
        <authorList>
            <consortium name="WormBaseParasite"/>
        </authorList>
    </citation>
    <scope>IDENTIFICATION</scope>
    <source>
        <strain evidence="3">Puerto Rican</strain>
    </source>
</reference>
<dbReference type="PANTHER" id="PTHR21580">
    <property type="entry name" value="SHIPPO-1-RELATED"/>
    <property type="match status" value="1"/>
</dbReference>
<proteinExistence type="predicted"/>
<dbReference type="WBParaSite" id="Smp_154370.1">
    <property type="protein sequence ID" value="Smp_154370.1"/>
    <property type="gene ID" value="Smp_154370"/>
</dbReference>
<name>A0A3Q0KQK9_SCHMA</name>
<sequence length="250" mass="27713">MVYSYTKPRGPIAAMYSSPGPCYALPSLVGFPNHDPRSNHLRGAQWSFGIRHEKFNSECSPGPCYYPDSKILRDGKDGTPHYSLYSRQKEAMIFSNPGPGAYTPENGDQFVFSKAPAYSLSSRNKEFKVDDVPGPNRYNIDPMLGKTVRSQKQSAPAYSLSSRTKLFGAAETPGAGAYNTTDLNLYREAAPKYSVTGRNQLPTDTTRKPGPGAYYPERVYVNSQSAPQYSFGIRHSQYKGEFITDADLDQ</sequence>
<dbReference type="InterPro" id="IPR010736">
    <property type="entry name" value="SHIPPO-rpt"/>
</dbReference>
<dbReference type="Proteomes" id="UP000008854">
    <property type="component" value="Unassembled WGS sequence"/>
</dbReference>
<keyword evidence="2" id="KW-1185">Reference proteome</keyword>
<evidence type="ECO:0000313" key="2">
    <source>
        <dbReference type="Proteomes" id="UP000008854"/>
    </source>
</evidence>
<evidence type="ECO:0000313" key="3">
    <source>
        <dbReference type="WBParaSite" id="Smp_154370.1"/>
    </source>
</evidence>
<evidence type="ECO:0000256" key="1">
    <source>
        <dbReference type="SAM" id="MobiDB-lite"/>
    </source>
</evidence>
<dbReference type="AlphaFoldDB" id="A0A3Q0KQK9"/>
<feature type="region of interest" description="Disordered" evidence="1">
    <location>
        <begin position="194"/>
        <end position="214"/>
    </location>
</feature>
<dbReference type="InterPro" id="IPR051291">
    <property type="entry name" value="CIMAP"/>
</dbReference>
<dbReference type="Pfam" id="PF07004">
    <property type="entry name" value="SHIPPO-rpt"/>
    <property type="match status" value="5"/>
</dbReference>
<dbReference type="ExpressionAtlas" id="A0A3Q0KQK9">
    <property type="expression patterns" value="baseline"/>
</dbReference>
<dbReference type="PANTHER" id="PTHR21580:SF28">
    <property type="entry name" value="BOREALIN N-TERMINAL DOMAIN-CONTAINING PROTEIN-RELATED"/>
    <property type="match status" value="1"/>
</dbReference>
<dbReference type="InParanoid" id="A0A3Q0KQK9"/>
<dbReference type="STRING" id="6183.A0A3Q0KQK9"/>
<accession>A0A3Q0KQK9</accession>
<organism evidence="2 3">
    <name type="scientific">Schistosoma mansoni</name>
    <name type="common">Blood fluke</name>
    <dbReference type="NCBI Taxonomy" id="6183"/>
    <lineage>
        <taxon>Eukaryota</taxon>
        <taxon>Metazoa</taxon>
        <taxon>Spiralia</taxon>
        <taxon>Lophotrochozoa</taxon>
        <taxon>Platyhelminthes</taxon>
        <taxon>Trematoda</taxon>
        <taxon>Digenea</taxon>
        <taxon>Strigeidida</taxon>
        <taxon>Schistosomatoidea</taxon>
        <taxon>Schistosomatidae</taxon>
        <taxon>Schistosoma</taxon>
    </lineage>
</organism>
<dbReference type="GO" id="GO:0005856">
    <property type="term" value="C:cytoskeleton"/>
    <property type="evidence" value="ECO:0007669"/>
    <property type="project" value="TreeGrafter"/>
</dbReference>